<reference evidence="1" key="1">
    <citation type="submission" date="2012-06" db="EMBL/GenBank/DDBJ databases">
        <title>Short 5' UTR of Entamoeba genes.</title>
        <authorList>
            <person name="Hiranuka K."/>
            <person name="Kumagai M."/>
            <person name="Wakaguri H."/>
            <person name="Suzuki Y."/>
            <person name="Sugano S."/>
            <person name="Watanabe J."/>
            <person name="Makioka A."/>
        </authorList>
    </citation>
    <scope>NUCLEOTIDE SEQUENCE</scope>
    <source>
        <strain evidence="1">IP1</strain>
    </source>
</reference>
<dbReference type="VEuPathDB" id="AmoebaDB:EIN_063350"/>
<dbReference type="Gene3D" id="3.90.980.20">
    <property type="match status" value="1"/>
</dbReference>
<dbReference type="EMBL" id="AK423584">
    <property type="protein sequence ID" value="BAN41988.1"/>
    <property type="molecule type" value="mRNA"/>
</dbReference>
<name>S0AXZ4_ENTIV</name>
<dbReference type="EMBL" id="AK421826">
    <property type="protein sequence ID" value="BAN40345.1"/>
    <property type="molecule type" value="mRNA"/>
</dbReference>
<organism evidence="1">
    <name type="scientific">Entamoeba invadens</name>
    <dbReference type="NCBI Taxonomy" id="33085"/>
    <lineage>
        <taxon>Eukaryota</taxon>
        <taxon>Amoebozoa</taxon>
        <taxon>Evosea</taxon>
        <taxon>Archamoebae</taxon>
        <taxon>Mastigamoebida</taxon>
        <taxon>Entamoebidae</taxon>
        <taxon>Entamoeba</taxon>
    </lineage>
</organism>
<sequence>MSELSCTPRTCNCVFCRMKETLLQNKYIPWITLARLVFLSLSSLNTNKRYFSVKTDIPEYIHSHWDLFKRLNQFNSSTRWKKSILDAINHSRFFESGKIELHSPGFWKLKDNTIPLLDSSEYSDQGEHVAKTNSPSVDSFYSQNVLKPECIECNSLEDYYTSSVTSAKQNIHSLLSLYTISDETRRKMIKEEISESEKSILRASQHLYKISLEDNSDNYNASACLLIRTVF</sequence>
<evidence type="ECO:0000313" key="1">
    <source>
        <dbReference type="EMBL" id="BAN40345.1"/>
    </source>
</evidence>
<dbReference type="AlphaFoldDB" id="S0AXZ4"/>
<protein>
    <submittedName>
        <fullName evidence="1">Uncharacterized protein</fullName>
    </submittedName>
</protein>
<accession>S0AXZ4</accession>
<proteinExistence type="evidence at transcript level"/>